<dbReference type="Gene3D" id="2.60.40.4100">
    <property type="entry name" value="Zona pellucida, ZP-C domain"/>
    <property type="match status" value="1"/>
</dbReference>
<dbReference type="GeneTree" id="ENSGT00940000156038"/>
<dbReference type="SMART" id="SM00241">
    <property type="entry name" value="ZP"/>
    <property type="match status" value="1"/>
</dbReference>
<dbReference type="STRING" id="42514.ENSPNAP00000024105"/>
<reference evidence="5 6" key="1">
    <citation type="submission" date="2020-10" db="EMBL/GenBank/DDBJ databases">
        <title>Pygocentrus nattereri (red-bellied piranha) genome, fPygNat1, primary haplotype.</title>
        <authorList>
            <person name="Myers G."/>
            <person name="Meyer A."/>
            <person name="Karagic N."/>
            <person name="Pippel M."/>
            <person name="Winkler S."/>
            <person name="Tracey A."/>
            <person name="Wood J."/>
            <person name="Formenti G."/>
            <person name="Howe K."/>
            <person name="Fedrigo O."/>
            <person name="Jarvis E.D."/>
        </authorList>
    </citation>
    <scope>NUCLEOTIDE SEQUENCE [LARGE SCALE GENOMIC DNA]</scope>
</reference>
<dbReference type="Proteomes" id="UP001501920">
    <property type="component" value="Chromosome 1"/>
</dbReference>
<accession>A0A3B4DKV2</accession>
<evidence type="ECO:0000259" key="4">
    <source>
        <dbReference type="PROSITE" id="PS51034"/>
    </source>
</evidence>
<evidence type="ECO:0000313" key="5">
    <source>
        <dbReference type="Ensembl" id="ENSPNAP00000024105.2"/>
    </source>
</evidence>
<protein>
    <recommendedName>
        <fullName evidence="4">ZP domain-containing protein</fullName>
    </recommendedName>
</protein>
<dbReference type="PANTHER" id="PTHR14002">
    <property type="entry name" value="ENDOGLIN/TGF-BETA RECEPTOR TYPE III"/>
    <property type="match status" value="1"/>
</dbReference>
<dbReference type="Pfam" id="PF00100">
    <property type="entry name" value="Zona_pellucida"/>
    <property type="match status" value="1"/>
</dbReference>
<dbReference type="Gene3D" id="2.60.40.3210">
    <property type="entry name" value="Zona pellucida, ZP-N domain"/>
    <property type="match status" value="1"/>
</dbReference>
<keyword evidence="3" id="KW-1015">Disulfide bond</keyword>
<evidence type="ECO:0000313" key="6">
    <source>
        <dbReference type="Proteomes" id="UP001501920"/>
    </source>
</evidence>
<gene>
    <name evidence="5" type="primary">LAMA1</name>
</gene>
<reference evidence="5" key="3">
    <citation type="submission" date="2025-09" db="UniProtKB">
        <authorList>
            <consortium name="Ensembl"/>
        </authorList>
    </citation>
    <scope>IDENTIFICATION</scope>
</reference>
<proteinExistence type="predicted"/>
<keyword evidence="1" id="KW-0245">EGF-like domain</keyword>
<feature type="domain" description="ZP" evidence="4">
    <location>
        <begin position="785"/>
        <end position="1037"/>
    </location>
</feature>
<evidence type="ECO:0000256" key="3">
    <source>
        <dbReference type="ARBA" id="ARBA00023157"/>
    </source>
</evidence>
<evidence type="ECO:0000256" key="2">
    <source>
        <dbReference type="ARBA" id="ARBA00022729"/>
    </source>
</evidence>
<dbReference type="PROSITE" id="PS51034">
    <property type="entry name" value="ZP_2"/>
    <property type="match status" value="1"/>
</dbReference>
<sequence>KPVLMFLLKNVTHRNVSSSATTPTNYSFDPCKNYRVINDYWRNTRSTDTNSRGHDDTVVEWKGWYRLYIEGKSAQLAETLWCKSYTTCGGYTTLWLGGSHPRLEDGIITQEIYKSDNYYWWYYNQCSFTRSSSVQVKACPGDYYVYKLVRPDVSAPMPTYCAVGFNSLTDDPCHNYVSLDQPWRANNESGLNICDSDFKWNGWYRLFYYGMNIHMPESCVDVNRCGTYYGLWLNGTHPRIEDGVVTRQVCANAGYDCCYFRSTPIRVKACPGNYYVYEFVSPIICNMAYCTGTFLIEIWSYVSVSITATPTSNGFDPCNKYIVIDEDWRNALTTSKGGHDDTLVEWSGWYRLYLQGKSAQISEWCTSFTTCGGYTQFWLNGSHPQLEDGIVTREIYGTNNYYNNYYYYYYYYYYNNQCSYTHRSKPIQVKACPGHYYVYKLVRPELSIPMPSYCTVAFDNVADPCYNYVSLDQPWRANNETGFWLFNRDFNWNGWYRLFYKGMNIRLSESCIPTYRCGAYITLWLNGPHPEIEDGVVIREACGNAGSGCCSLRLNPIRVKACPGNYYVYDLVNPPYSTGYCTEIKAQTVSTKQNITVSITVALTHPSYDPCYNYNVLDDPRRAINQTRNSWWCDTDMNWNGWYRLLYQGSNIRMPESCVSQGMCGTDVPLWLNGSHPRLEDGVVTRKICGNWNNDCCYFKSYPIQVKACPGNYYVYEFLSPSICSSAYCAAQNITTETPDLMMDRCREHTCTEHERCGERDGIYGCFCNESHSQTGDESYDSRETCESSSGTMSLSRCQLFEAGFPANILHLSDPSCNGTLQNGRLVFHFDNDDHICGTNLTANGTHFVYENSIQGVADSAGGPINRKKQLELHFSCIYQLSQTLTMDMEFNPLQSIVHKTLPDGQGMYQVSMIPFQDAAFSHPYNGSEDIVVDQRIYVEVIVKGVDSRQISTVIDACWVTPVNDQNFAVRWDLIINKCPNPDDNTVKVLQNGVSTTSRFSFKMLAFNDNYSKVFLHCAIHLCLLQGNNCAANCSPGHQDRAGRSVDIHDRSSISVGPFILEHR</sequence>
<name>A0A3B4DKV2_PYGNA</name>
<dbReference type="InterPro" id="IPR055355">
    <property type="entry name" value="ZP-C"/>
</dbReference>
<dbReference type="PANTHER" id="PTHR14002:SF50">
    <property type="entry name" value="ALPHA-TECTORIN-LIKE-RELATED"/>
    <property type="match status" value="1"/>
</dbReference>
<dbReference type="AlphaFoldDB" id="A0A3B4DKV2"/>
<reference evidence="5" key="2">
    <citation type="submission" date="2025-08" db="UniProtKB">
        <authorList>
            <consortium name="Ensembl"/>
        </authorList>
    </citation>
    <scope>IDENTIFICATION</scope>
</reference>
<keyword evidence="2" id="KW-0732">Signal</keyword>
<keyword evidence="6" id="KW-1185">Reference proteome</keyword>
<organism evidence="5 6">
    <name type="scientific">Pygocentrus nattereri</name>
    <name type="common">Red-bellied piranha</name>
    <dbReference type="NCBI Taxonomy" id="42514"/>
    <lineage>
        <taxon>Eukaryota</taxon>
        <taxon>Metazoa</taxon>
        <taxon>Chordata</taxon>
        <taxon>Craniata</taxon>
        <taxon>Vertebrata</taxon>
        <taxon>Euteleostomi</taxon>
        <taxon>Actinopterygii</taxon>
        <taxon>Neopterygii</taxon>
        <taxon>Teleostei</taxon>
        <taxon>Ostariophysi</taxon>
        <taxon>Characiformes</taxon>
        <taxon>Characoidei</taxon>
        <taxon>Pygocentrus</taxon>
    </lineage>
</organism>
<dbReference type="InterPro" id="IPR001507">
    <property type="entry name" value="ZP_dom"/>
</dbReference>
<dbReference type="Ensembl" id="ENSPNAT00000010948.2">
    <property type="protein sequence ID" value="ENSPNAP00000024105.2"/>
    <property type="gene ID" value="ENSPNAG00000008605.2"/>
</dbReference>
<evidence type="ECO:0000256" key="1">
    <source>
        <dbReference type="ARBA" id="ARBA00022536"/>
    </source>
</evidence>
<dbReference type="InterPro" id="IPR042235">
    <property type="entry name" value="ZP-C_dom"/>
</dbReference>
<dbReference type="OMA" id="MCHLAYC"/>
<dbReference type="InterPro" id="IPR057774">
    <property type="entry name" value="D8C_UMOD/GP2/OIT3-like"/>
</dbReference>
<dbReference type="Pfam" id="PF23283">
    <property type="entry name" value="D8C_UMOD"/>
    <property type="match status" value="5"/>
</dbReference>